<organism evidence="1">
    <name type="scientific">Microvirus mar32</name>
    <dbReference type="NCBI Taxonomy" id="2851166"/>
    <lineage>
        <taxon>Viruses</taxon>
        <taxon>Monodnaviria</taxon>
        <taxon>Sangervirae</taxon>
        <taxon>Phixviricota</taxon>
        <taxon>Malgrandaviricetes</taxon>
        <taxon>Petitvirales</taxon>
        <taxon>Microviridae</taxon>
    </lineage>
</organism>
<reference evidence="1" key="1">
    <citation type="submission" date="2021-04" db="EMBL/GenBank/DDBJ databases">
        <title>Genomes of microviruses identified in yellow-bellied marmot fecal samples.</title>
        <authorList>
            <person name="Varsani A."/>
            <person name="Kraberger S."/>
            <person name="Chatterjee A."/>
            <person name="Richet C."/>
            <person name="Fontenele R.S."/>
            <person name="Schmidlin K."/>
            <person name="Blumstein D.T."/>
        </authorList>
    </citation>
    <scope>NUCLEOTIDE SEQUENCE</scope>
    <source>
        <strain evidence="1">Mar32</strain>
    </source>
</reference>
<evidence type="ECO:0000313" key="1">
    <source>
        <dbReference type="EMBL" id="QXN75150.1"/>
    </source>
</evidence>
<dbReference type="InterPro" id="IPR014131">
    <property type="entry name" value="Chlamydia_phage_Vp3"/>
</dbReference>
<accession>A0A8F5MIY9</accession>
<dbReference type="Pfam" id="PF09675">
    <property type="entry name" value="Chlamy_scaf"/>
    <property type="match status" value="1"/>
</dbReference>
<sequence length="203" mass="23272">MSDMEFKSLVNLHPKHEFAEGGFKKTIDVYEDIINAKTGKMETKKTKEEPFYEKIQEMKESQELDKIIKRYNIDLNDKHITEITDEIVDMTNLPSDLIETYAVTKKLESMFNETTADIKNHFHDFAGFLSSFQKGTLGSELQTLATKRQEVEGTIVESQKIRESQVESPKQPAVQQPVKQAVIQQPVQQPIQNQDLGGYYVGQ</sequence>
<dbReference type="EMBL" id="MZ089778">
    <property type="protein sequence ID" value="QXN75150.1"/>
    <property type="molecule type" value="Genomic_DNA"/>
</dbReference>
<protein>
    <submittedName>
        <fullName evidence="1">Internal scaffolding protein</fullName>
    </submittedName>
</protein>
<name>A0A8F5MIY9_9VIRU</name>
<proteinExistence type="predicted"/>